<keyword evidence="5 8" id="KW-0812">Transmembrane</keyword>
<dbReference type="GO" id="GO:0005886">
    <property type="term" value="C:plasma membrane"/>
    <property type="evidence" value="ECO:0007669"/>
    <property type="project" value="UniProtKB-SubCell"/>
</dbReference>
<accession>A0A8B2NZH1</accession>
<keyword evidence="6 8" id="KW-1133">Transmembrane helix</keyword>
<dbReference type="Pfam" id="PF01925">
    <property type="entry name" value="TauE"/>
    <property type="match status" value="1"/>
</dbReference>
<protein>
    <recommendedName>
        <fullName evidence="8">Probable membrane transporter protein</fullName>
    </recommendedName>
</protein>
<feature type="transmembrane region" description="Helical" evidence="8">
    <location>
        <begin position="136"/>
        <end position="157"/>
    </location>
</feature>
<proteinExistence type="inferred from homology"/>
<gene>
    <name evidence="9" type="ORF">DLJ53_01840</name>
</gene>
<keyword evidence="7 8" id="KW-0472">Membrane</keyword>
<dbReference type="RefSeq" id="WP_111341822.1">
    <property type="nucleotide sequence ID" value="NZ_JAIWKD010000001.1"/>
</dbReference>
<evidence type="ECO:0000313" key="10">
    <source>
        <dbReference type="Proteomes" id="UP000249590"/>
    </source>
</evidence>
<dbReference type="PANTHER" id="PTHR30269">
    <property type="entry name" value="TRANSMEMBRANE PROTEIN YFCA"/>
    <property type="match status" value="1"/>
</dbReference>
<sequence>MPLPDDLAPAIWLAVIAVTTLAGFVKGTVGFAMPMVMVSGIGSFLSPELALAALILPTLTANLAQAFRNGVAAALESVKAHWRYVGIVSLFILISAQLVSVLPAEALYLTIGICVAAFALYQLTGRPIVFSARHRNAISVGLGTVAGLIGGVSGIWGPPTVIYLASLDTEKTEQLRVQGIVYGIGAVVLTAAHIGSGVLDARTAPLSALLIIPAMTGLLLGMRVSARMDQRRFRLATMAVLVVAGLNLIRRGALG</sequence>
<evidence type="ECO:0000256" key="3">
    <source>
        <dbReference type="ARBA" id="ARBA00022448"/>
    </source>
</evidence>
<feature type="transmembrane region" description="Helical" evidence="8">
    <location>
        <begin position="206"/>
        <end position="226"/>
    </location>
</feature>
<keyword evidence="10" id="KW-1185">Reference proteome</keyword>
<dbReference type="PANTHER" id="PTHR30269:SF32">
    <property type="entry name" value="MEMBRANE TRANSPORTER PROTEIN-RELATED"/>
    <property type="match status" value="1"/>
</dbReference>
<comment type="caution">
    <text evidence="9">The sequence shown here is derived from an EMBL/GenBank/DDBJ whole genome shotgun (WGS) entry which is preliminary data.</text>
</comment>
<dbReference type="Proteomes" id="UP000249590">
    <property type="component" value="Unassembled WGS sequence"/>
</dbReference>
<comment type="subcellular location">
    <subcellularLocation>
        <location evidence="1 8">Cell membrane</location>
        <topology evidence="1 8">Multi-pass membrane protein</topology>
    </subcellularLocation>
</comment>
<evidence type="ECO:0000313" key="9">
    <source>
        <dbReference type="EMBL" id="RAI03286.1"/>
    </source>
</evidence>
<dbReference type="EMBL" id="QHHQ01000001">
    <property type="protein sequence ID" value="RAI03286.1"/>
    <property type="molecule type" value="Genomic_DNA"/>
</dbReference>
<evidence type="ECO:0000256" key="4">
    <source>
        <dbReference type="ARBA" id="ARBA00022475"/>
    </source>
</evidence>
<comment type="similarity">
    <text evidence="2 8">Belongs to the 4-toluene sulfonate uptake permease (TSUP) (TC 2.A.102) family.</text>
</comment>
<feature type="transmembrane region" description="Helical" evidence="8">
    <location>
        <begin position="177"/>
        <end position="199"/>
    </location>
</feature>
<keyword evidence="3" id="KW-0813">Transport</keyword>
<reference evidence="9 10" key="1">
    <citation type="submission" date="2018-05" db="EMBL/GenBank/DDBJ databases">
        <title>Acuticoccus sediminis sp. nov., isolated from deep-sea sediment of Indian Ocean.</title>
        <authorList>
            <person name="Liu X."/>
            <person name="Lai Q."/>
            <person name="Du Y."/>
            <person name="Sun F."/>
            <person name="Zhang X."/>
            <person name="Wang S."/>
            <person name="Shao Z."/>
        </authorList>
    </citation>
    <scope>NUCLEOTIDE SEQUENCE [LARGE SCALE GENOMIC DNA]</scope>
    <source>
        <strain evidence="9 10">PTG4-2</strain>
    </source>
</reference>
<feature type="transmembrane region" description="Helical" evidence="8">
    <location>
        <begin position="7"/>
        <end position="25"/>
    </location>
</feature>
<feature type="transmembrane region" description="Helical" evidence="8">
    <location>
        <begin position="31"/>
        <end position="59"/>
    </location>
</feature>
<name>A0A8B2NZH1_9HYPH</name>
<evidence type="ECO:0000256" key="6">
    <source>
        <dbReference type="ARBA" id="ARBA00022989"/>
    </source>
</evidence>
<evidence type="ECO:0000256" key="5">
    <source>
        <dbReference type="ARBA" id="ARBA00022692"/>
    </source>
</evidence>
<feature type="transmembrane region" description="Helical" evidence="8">
    <location>
        <begin position="106"/>
        <end position="124"/>
    </location>
</feature>
<feature type="transmembrane region" description="Helical" evidence="8">
    <location>
        <begin position="80"/>
        <end position="100"/>
    </location>
</feature>
<dbReference type="InterPro" id="IPR052017">
    <property type="entry name" value="TSUP"/>
</dbReference>
<dbReference type="AlphaFoldDB" id="A0A8B2NZH1"/>
<dbReference type="InterPro" id="IPR002781">
    <property type="entry name" value="TM_pro_TauE-like"/>
</dbReference>
<keyword evidence="4 8" id="KW-1003">Cell membrane</keyword>
<evidence type="ECO:0000256" key="2">
    <source>
        <dbReference type="ARBA" id="ARBA00009142"/>
    </source>
</evidence>
<evidence type="ECO:0000256" key="1">
    <source>
        <dbReference type="ARBA" id="ARBA00004651"/>
    </source>
</evidence>
<evidence type="ECO:0000256" key="8">
    <source>
        <dbReference type="RuleBase" id="RU363041"/>
    </source>
</evidence>
<evidence type="ECO:0000256" key="7">
    <source>
        <dbReference type="ARBA" id="ARBA00023136"/>
    </source>
</evidence>
<dbReference type="OrthoDB" id="9800873at2"/>
<organism evidence="9 10">
    <name type="scientific">Acuticoccus sediminis</name>
    <dbReference type="NCBI Taxonomy" id="2184697"/>
    <lineage>
        <taxon>Bacteria</taxon>
        <taxon>Pseudomonadati</taxon>
        <taxon>Pseudomonadota</taxon>
        <taxon>Alphaproteobacteria</taxon>
        <taxon>Hyphomicrobiales</taxon>
        <taxon>Amorphaceae</taxon>
        <taxon>Acuticoccus</taxon>
    </lineage>
</organism>